<evidence type="ECO:0000256" key="3">
    <source>
        <dbReference type="PROSITE-ProRule" id="PRU01091"/>
    </source>
</evidence>
<dbReference type="InterPro" id="IPR001867">
    <property type="entry name" value="OmpR/PhoB-type_DNA-bd"/>
</dbReference>
<dbReference type="Proteomes" id="UP001274321">
    <property type="component" value="Unassembled WGS sequence"/>
</dbReference>
<proteinExistence type="predicted"/>
<dbReference type="PROSITE" id="PS50110">
    <property type="entry name" value="RESPONSE_REGULATORY"/>
    <property type="match status" value="1"/>
</dbReference>
<evidence type="ECO:0000259" key="5">
    <source>
        <dbReference type="PROSITE" id="PS51755"/>
    </source>
</evidence>
<dbReference type="RefSeq" id="WP_319842874.1">
    <property type="nucleotide sequence ID" value="NZ_JAXAFJ010000001.1"/>
</dbReference>
<protein>
    <submittedName>
        <fullName evidence="6">Response regulator</fullName>
    </submittedName>
</protein>
<evidence type="ECO:0000256" key="1">
    <source>
        <dbReference type="ARBA" id="ARBA00023125"/>
    </source>
</evidence>
<keyword evidence="1 3" id="KW-0238">DNA-binding</keyword>
<gene>
    <name evidence="6" type="ORF">SCD90_01660</name>
</gene>
<accession>A0ABU4RIU7</accession>
<feature type="domain" description="Response regulatory" evidence="4">
    <location>
        <begin position="6"/>
        <end position="120"/>
    </location>
</feature>
<sequence length="229" mass="25549">MNDGVPILIVEDEPPIRRLLRTSLGPNGFHVIEAETGGQALDLAAREKPDVMLLDLGLPDMDGSEVIRRLRSAGSRLPIIVLSSRGDERGKVEALDLGADDFVTKPFGMAELLARIRAALRHRVQDQGGDPLFQAGDVHVDLMRRRITRAGEAVKLSPKEYDILRLLVTHAGKVLTHRMLMQEVWGAAGDVQYLRIYIRQLRQKLERDPERPEIILTETGVGYRLVEPG</sequence>
<dbReference type="Pfam" id="PF00072">
    <property type="entry name" value="Response_reg"/>
    <property type="match status" value="1"/>
</dbReference>
<dbReference type="PROSITE" id="PS51755">
    <property type="entry name" value="OMPR_PHOB"/>
    <property type="match status" value="1"/>
</dbReference>
<dbReference type="SUPFAM" id="SSF52172">
    <property type="entry name" value="CheY-like"/>
    <property type="match status" value="1"/>
</dbReference>
<dbReference type="InterPro" id="IPR039420">
    <property type="entry name" value="WalR-like"/>
</dbReference>
<name>A0ABU4RIU7_9HYPH</name>
<feature type="modified residue" description="4-aspartylphosphate" evidence="2">
    <location>
        <position position="55"/>
    </location>
</feature>
<evidence type="ECO:0000313" key="7">
    <source>
        <dbReference type="Proteomes" id="UP001274321"/>
    </source>
</evidence>
<comment type="caution">
    <text evidence="6">The sequence shown here is derived from an EMBL/GenBank/DDBJ whole genome shotgun (WGS) entry which is preliminary data.</text>
</comment>
<feature type="DNA-binding region" description="OmpR/PhoB-type" evidence="3">
    <location>
        <begin position="130"/>
        <end position="227"/>
    </location>
</feature>
<dbReference type="InterPro" id="IPR011006">
    <property type="entry name" value="CheY-like_superfamily"/>
</dbReference>
<dbReference type="SMART" id="SM00448">
    <property type="entry name" value="REC"/>
    <property type="match status" value="1"/>
</dbReference>
<dbReference type="PANTHER" id="PTHR48111:SF50">
    <property type="entry name" value="KDP OPERON TRANSCRIPTIONAL REGULATORY PROTEIN KDPE"/>
    <property type="match status" value="1"/>
</dbReference>
<dbReference type="Gene3D" id="3.40.50.2300">
    <property type="match status" value="1"/>
</dbReference>
<organism evidence="6 7">
    <name type="scientific">Terrihabitans rhizophilus</name>
    <dbReference type="NCBI Taxonomy" id="3092662"/>
    <lineage>
        <taxon>Bacteria</taxon>
        <taxon>Pseudomonadati</taxon>
        <taxon>Pseudomonadota</taxon>
        <taxon>Alphaproteobacteria</taxon>
        <taxon>Hyphomicrobiales</taxon>
        <taxon>Terrihabitans</taxon>
    </lineage>
</organism>
<dbReference type="CDD" id="cd17620">
    <property type="entry name" value="REC_OmpR_KdpE-like"/>
    <property type="match status" value="1"/>
</dbReference>
<reference evidence="6 7" key="1">
    <citation type="submission" date="2023-11" db="EMBL/GenBank/DDBJ databases">
        <authorList>
            <person name="Bao R."/>
        </authorList>
    </citation>
    <scope>NUCLEOTIDE SEQUENCE [LARGE SCALE GENOMIC DNA]</scope>
    <source>
        <strain evidence="6 7">PJ23</strain>
    </source>
</reference>
<dbReference type="PANTHER" id="PTHR48111">
    <property type="entry name" value="REGULATOR OF RPOS"/>
    <property type="match status" value="1"/>
</dbReference>
<feature type="domain" description="OmpR/PhoB-type" evidence="5">
    <location>
        <begin position="130"/>
        <end position="227"/>
    </location>
</feature>
<dbReference type="EMBL" id="JAXAFJ010000001">
    <property type="protein sequence ID" value="MDX6804757.1"/>
    <property type="molecule type" value="Genomic_DNA"/>
</dbReference>
<dbReference type="Pfam" id="PF00486">
    <property type="entry name" value="Trans_reg_C"/>
    <property type="match status" value="1"/>
</dbReference>
<keyword evidence="2" id="KW-0597">Phosphoprotein</keyword>
<dbReference type="Gene3D" id="1.10.10.10">
    <property type="entry name" value="Winged helix-like DNA-binding domain superfamily/Winged helix DNA-binding domain"/>
    <property type="match status" value="1"/>
</dbReference>
<dbReference type="InterPro" id="IPR036388">
    <property type="entry name" value="WH-like_DNA-bd_sf"/>
</dbReference>
<evidence type="ECO:0000259" key="4">
    <source>
        <dbReference type="PROSITE" id="PS50110"/>
    </source>
</evidence>
<dbReference type="SMART" id="SM00862">
    <property type="entry name" value="Trans_reg_C"/>
    <property type="match status" value="1"/>
</dbReference>
<keyword evidence="7" id="KW-1185">Reference proteome</keyword>
<dbReference type="CDD" id="cd00383">
    <property type="entry name" value="trans_reg_C"/>
    <property type="match status" value="1"/>
</dbReference>
<evidence type="ECO:0000256" key="2">
    <source>
        <dbReference type="PROSITE-ProRule" id="PRU00169"/>
    </source>
</evidence>
<dbReference type="InterPro" id="IPR001789">
    <property type="entry name" value="Sig_transdc_resp-reg_receiver"/>
</dbReference>
<evidence type="ECO:0000313" key="6">
    <source>
        <dbReference type="EMBL" id="MDX6804757.1"/>
    </source>
</evidence>